<dbReference type="Gene3D" id="3.40.630.10">
    <property type="entry name" value="Zn peptidases"/>
    <property type="match status" value="2"/>
</dbReference>
<dbReference type="Pfam" id="PF07687">
    <property type="entry name" value="M20_dimer"/>
    <property type="match status" value="1"/>
</dbReference>
<evidence type="ECO:0000256" key="12">
    <source>
        <dbReference type="ARBA" id="ARBA00061423"/>
    </source>
</evidence>
<protein>
    <recommendedName>
        <fullName evidence="13">Cytosol non-specific dipeptidase</fullName>
        <ecNumber evidence="10">3.4.13.18</ecNumber>
    </recommendedName>
    <alternativeName>
        <fullName evidence="16">Aminoacyl-histidine dipeptidase</fullName>
    </alternativeName>
    <alternativeName>
        <fullName evidence="15">Beta-alanyl-histidine dipeptidase</fullName>
    </alternativeName>
    <alternativeName>
        <fullName evidence="14">Carnosinase</fullName>
    </alternativeName>
    <alternativeName>
        <fullName evidence="11">Peptidase D</fullName>
    </alternativeName>
    <alternativeName>
        <fullName evidence="17">Xaa-His dipeptidase</fullName>
    </alternativeName>
</protein>
<dbReference type="AlphaFoldDB" id="A0A1I0KBT3"/>
<evidence type="ECO:0000259" key="18">
    <source>
        <dbReference type="Pfam" id="PF07687"/>
    </source>
</evidence>
<evidence type="ECO:0000256" key="13">
    <source>
        <dbReference type="ARBA" id="ARBA00071271"/>
    </source>
</evidence>
<evidence type="ECO:0000256" key="15">
    <source>
        <dbReference type="ARBA" id="ARBA00076004"/>
    </source>
</evidence>
<evidence type="ECO:0000256" key="4">
    <source>
        <dbReference type="ARBA" id="ARBA00022723"/>
    </source>
</evidence>
<keyword evidence="20" id="KW-1185">Reference proteome</keyword>
<keyword evidence="8" id="KW-0170">Cobalt</keyword>
<dbReference type="GO" id="GO:0046872">
    <property type="term" value="F:metal ion binding"/>
    <property type="evidence" value="ECO:0007669"/>
    <property type="project" value="UniProtKB-KW"/>
</dbReference>
<evidence type="ECO:0000256" key="1">
    <source>
        <dbReference type="ARBA" id="ARBA00001941"/>
    </source>
</evidence>
<evidence type="ECO:0000256" key="9">
    <source>
        <dbReference type="ARBA" id="ARBA00036421"/>
    </source>
</evidence>
<evidence type="ECO:0000256" key="7">
    <source>
        <dbReference type="ARBA" id="ARBA00023049"/>
    </source>
</evidence>
<dbReference type="GO" id="GO:0070573">
    <property type="term" value="F:metallodipeptidase activity"/>
    <property type="evidence" value="ECO:0007669"/>
    <property type="project" value="TreeGrafter"/>
</dbReference>
<dbReference type="InterPro" id="IPR011650">
    <property type="entry name" value="Peptidase_M20_dimer"/>
</dbReference>
<dbReference type="PANTHER" id="PTHR43501">
    <property type="entry name" value="CYTOSOL NON-SPECIFIC DIPEPTIDASE"/>
    <property type="match status" value="1"/>
</dbReference>
<organism evidence="19 20">
    <name type="scientific">Enterocloster lavalensis</name>
    <dbReference type="NCBI Taxonomy" id="460384"/>
    <lineage>
        <taxon>Bacteria</taxon>
        <taxon>Bacillati</taxon>
        <taxon>Bacillota</taxon>
        <taxon>Clostridia</taxon>
        <taxon>Lachnospirales</taxon>
        <taxon>Lachnospiraceae</taxon>
        <taxon>Enterocloster</taxon>
    </lineage>
</organism>
<comment type="similarity">
    <text evidence="12">Belongs to the peptidase M20C family.</text>
</comment>
<keyword evidence="7" id="KW-0482">Metalloprotease</keyword>
<dbReference type="PRINTS" id="PR00934">
    <property type="entry name" value="XHISDIPTASE"/>
</dbReference>
<comment type="cofactor">
    <cofactor evidence="1">
        <name>Co(2+)</name>
        <dbReference type="ChEBI" id="CHEBI:48828"/>
    </cofactor>
</comment>
<dbReference type="FunFam" id="3.40.630.10:FF:000015">
    <property type="entry name" value="Aminoacyl-histidine dipeptidase PepD"/>
    <property type="match status" value="1"/>
</dbReference>
<comment type="catalytic activity">
    <reaction evidence="9">
        <text>Hydrolysis of dipeptides, preferentially hydrophobic dipeptides including prolyl amino acids.</text>
        <dbReference type="EC" id="3.4.13.18"/>
    </reaction>
</comment>
<name>A0A1I0KBT3_9FIRM</name>
<comment type="cofactor">
    <cofactor evidence="2">
        <name>Zn(2+)</name>
        <dbReference type="ChEBI" id="CHEBI:29105"/>
    </cofactor>
</comment>
<evidence type="ECO:0000256" key="2">
    <source>
        <dbReference type="ARBA" id="ARBA00001947"/>
    </source>
</evidence>
<dbReference type="GO" id="GO:0005829">
    <property type="term" value="C:cytosol"/>
    <property type="evidence" value="ECO:0007669"/>
    <property type="project" value="TreeGrafter"/>
</dbReference>
<dbReference type="STRING" id="460384.SAMN05216313_1618"/>
<evidence type="ECO:0000313" key="19">
    <source>
        <dbReference type="EMBL" id="SEU21433.1"/>
    </source>
</evidence>
<keyword evidence="3" id="KW-0645">Protease</keyword>
<reference evidence="20" key="1">
    <citation type="submission" date="2016-10" db="EMBL/GenBank/DDBJ databases">
        <authorList>
            <person name="Varghese N."/>
            <person name="Submissions S."/>
        </authorList>
    </citation>
    <scope>NUCLEOTIDE SEQUENCE [LARGE SCALE GENOMIC DNA]</scope>
    <source>
        <strain evidence="20">NLAE-zl-G277</strain>
    </source>
</reference>
<dbReference type="InterPro" id="IPR001160">
    <property type="entry name" value="Peptidase_M20C"/>
</dbReference>
<sequence>MYECLKGLEPARVFELFGELCRIPHGSKNEKAISDYICRFCEDRGLEVWQDEAYNLIIKKDATPGYENAPTVILQAHLDMVCEKNAGTDHDFTKDPIPVLRDGDRIYADGTTLGADDGTGVAFAMAVLEADDIPHPRLEVVLTADEEAGMSGIKAIDFSKITGRVIINLDCSDQGIVVGCAGSAVIRLELPVEREAVPGNWECGELQIRGLKGGHSGLDITKERGNANVLLARILSSLAETCRVRMGGFHGGLQTNAICREAEAKIAFPAERRGEVETCLEEWERILKKEFKISDPDVRVVLAEPAEGWGMLTLESQEKLLDAMLNIDCGVIAMNAEVPGVPETSGNIGVVTTESGNVVIRTLYRSCYDSKKQYVVDKNRRLARLLGAEFSVESSSPEWEYKADSRLSALIQRIYEKRFGKKLAVEVSHGGNECGAFFKAFPDADIVCTGTQIIGAHTPDESVLVSIVQKEWEMLCLTLKGMLEY</sequence>
<dbReference type="SUPFAM" id="SSF53187">
    <property type="entry name" value="Zn-dependent exopeptidases"/>
    <property type="match status" value="1"/>
</dbReference>
<keyword evidence="5" id="KW-0378">Hydrolase</keyword>
<dbReference type="GO" id="GO:0006508">
    <property type="term" value="P:proteolysis"/>
    <property type="evidence" value="ECO:0007669"/>
    <property type="project" value="UniProtKB-KW"/>
</dbReference>
<evidence type="ECO:0000256" key="5">
    <source>
        <dbReference type="ARBA" id="ARBA00022801"/>
    </source>
</evidence>
<evidence type="ECO:0000256" key="17">
    <source>
        <dbReference type="ARBA" id="ARBA00078074"/>
    </source>
</evidence>
<dbReference type="Pfam" id="PF01546">
    <property type="entry name" value="Peptidase_M20"/>
    <property type="match status" value="1"/>
</dbReference>
<dbReference type="Proteomes" id="UP000198508">
    <property type="component" value="Unassembled WGS sequence"/>
</dbReference>
<accession>A0A1I0KBT3</accession>
<dbReference type="PIRSF" id="PIRSF016599">
    <property type="entry name" value="Xaa-His_dipept"/>
    <property type="match status" value="1"/>
</dbReference>
<evidence type="ECO:0000256" key="10">
    <source>
        <dbReference type="ARBA" id="ARBA00038976"/>
    </source>
</evidence>
<evidence type="ECO:0000256" key="6">
    <source>
        <dbReference type="ARBA" id="ARBA00022833"/>
    </source>
</evidence>
<keyword evidence="6" id="KW-0862">Zinc</keyword>
<evidence type="ECO:0000256" key="16">
    <source>
        <dbReference type="ARBA" id="ARBA00077688"/>
    </source>
</evidence>
<keyword evidence="4" id="KW-0479">Metal-binding</keyword>
<evidence type="ECO:0000256" key="11">
    <source>
        <dbReference type="ARBA" id="ARBA00044252"/>
    </source>
</evidence>
<dbReference type="EMBL" id="FOIM01000061">
    <property type="protein sequence ID" value="SEU21433.1"/>
    <property type="molecule type" value="Genomic_DNA"/>
</dbReference>
<proteinExistence type="inferred from homology"/>
<dbReference type="PANTHER" id="PTHR43501:SF1">
    <property type="entry name" value="CYTOSOL NON-SPECIFIC DIPEPTIDASE"/>
    <property type="match status" value="1"/>
</dbReference>
<evidence type="ECO:0000256" key="14">
    <source>
        <dbReference type="ARBA" id="ARBA00075285"/>
    </source>
</evidence>
<dbReference type="NCBIfam" id="TIGR01893">
    <property type="entry name" value="aa-his-dipept"/>
    <property type="match status" value="1"/>
</dbReference>
<dbReference type="InterPro" id="IPR002933">
    <property type="entry name" value="Peptidase_M20"/>
</dbReference>
<dbReference type="EC" id="3.4.13.18" evidence="10"/>
<gene>
    <name evidence="19" type="ORF">SAMN05216313_1618</name>
</gene>
<dbReference type="RefSeq" id="WP_092371881.1">
    <property type="nucleotide sequence ID" value="NZ_DAINWJ010000378.1"/>
</dbReference>
<evidence type="ECO:0000256" key="3">
    <source>
        <dbReference type="ARBA" id="ARBA00022670"/>
    </source>
</evidence>
<evidence type="ECO:0000256" key="8">
    <source>
        <dbReference type="ARBA" id="ARBA00023285"/>
    </source>
</evidence>
<feature type="domain" description="Peptidase M20 dimerisation" evidence="18">
    <location>
        <begin position="208"/>
        <end position="292"/>
    </location>
</feature>
<evidence type="ECO:0000313" key="20">
    <source>
        <dbReference type="Proteomes" id="UP000198508"/>
    </source>
</evidence>
<dbReference type="FunFam" id="3.40.630.10:FF:000018">
    <property type="entry name" value="Aminoacyl-histidine dipeptidase PepD"/>
    <property type="match status" value="1"/>
</dbReference>